<dbReference type="AlphaFoldDB" id="A0A0A9B2B9"/>
<reference evidence="2" key="1">
    <citation type="submission" date="2014-09" db="EMBL/GenBank/DDBJ databases">
        <authorList>
            <person name="Magalhaes I.L.F."/>
            <person name="Oliveira U."/>
            <person name="Santos F.R."/>
            <person name="Vidigal T.H.D.A."/>
            <person name="Brescovit A.D."/>
            <person name="Santos A.J."/>
        </authorList>
    </citation>
    <scope>NUCLEOTIDE SEQUENCE</scope>
    <source>
        <tissue evidence="2">Shoot tissue taken approximately 20 cm above the soil surface</tissue>
    </source>
</reference>
<proteinExistence type="predicted"/>
<evidence type="ECO:0000256" key="1">
    <source>
        <dbReference type="SAM" id="MobiDB-lite"/>
    </source>
</evidence>
<organism evidence="2">
    <name type="scientific">Arundo donax</name>
    <name type="common">Giant reed</name>
    <name type="synonym">Donax arundinaceus</name>
    <dbReference type="NCBI Taxonomy" id="35708"/>
    <lineage>
        <taxon>Eukaryota</taxon>
        <taxon>Viridiplantae</taxon>
        <taxon>Streptophyta</taxon>
        <taxon>Embryophyta</taxon>
        <taxon>Tracheophyta</taxon>
        <taxon>Spermatophyta</taxon>
        <taxon>Magnoliopsida</taxon>
        <taxon>Liliopsida</taxon>
        <taxon>Poales</taxon>
        <taxon>Poaceae</taxon>
        <taxon>PACMAD clade</taxon>
        <taxon>Arundinoideae</taxon>
        <taxon>Arundineae</taxon>
        <taxon>Arundo</taxon>
    </lineage>
</organism>
<feature type="compositionally biased region" description="Polar residues" evidence="1">
    <location>
        <begin position="1"/>
        <end position="10"/>
    </location>
</feature>
<protein>
    <submittedName>
        <fullName evidence="2">Uncharacterized protein</fullName>
    </submittedName>
</protein>
<feature type="region of interest" description="Disordered" evidence="1">
    <location>
        <begin position="1"/>
        <end position="29"/>
    </location>
</feature>
<dbReference type="EMBL" id="GBRH01242570">
    <property type="protein sequence ID" value="JAD55325.1"/>
    <property type="molecule type" value="Transcribed_RNA"/>
</dbReference>
<reference evidence="2" key="2">
    <citation type="journal article" date="2015" name="Data Brief">
        <title>Shoot transcriptome of the giant reed, Arundo donax.</title>
        <authorList>
            <person name="Barrero R.A."/>
            <person name="Guerrero F.D."/>
            <person name="Moolhuijzen P."/>
            <person name="Goolsby J.A."/>
            <person name="Tidwell J."/>
            <person name="Bellgard S.E."/>
            <person name="Bellgard M.I."/>
        </authorList>
    </citation>
    <scope>NUCLEOTIDE SEQUENCE</scope>
    <source>
        <tissue evidence="2">Shoot tissue taken approximately 20 cm above the soil surface</tissue>
    </source>
</reference>
<evidence type="ECO:0000313" key="2">
    <source>
        <dbReference type="EMBL" id="JAD55325.1"/>
    </source>
</evidence>
<sequence>MSFDFSSLVSTKEERKKTPLKHKNYPDSSCKSIARQHQKDFTRHLPLTDFFT</sequence>
<name>A0A0A9B2B9_ARUDO</name>
<accession>A0A0A9B2B9</accession>